<sequence length="127" mass="14627">MDLTAGPIAEVTSTPVNVFWQGETGRPHSLASVSFDFKCYENFDDLTLQERADLSAENAKVVKRKATQFLVNQYVKNDWKRDIDMVSVEKYGCEARSVNFKEETRLENVVNAFLFLYPEAYEEAKSW</sequence>
<dbReference type="Proteomes" id="UP000252266">
    <property type="component" value="Unassembled WGS sequence"/>
</dbReference>
<name>A0A367XGR5_9PROT</name>
<proteinExistence type="predicted"/>
<organism evidence="1 2">
    <name type="scientific">Thalassospira xiamenensis</name>
    <dbReference type="NCBI Taxonomy" id="220697"/>
    <lineage>
        <taxon>Bacteria</taxon>
        <taxon>Pseudomonadati</taxon>
        <taxon>Pseudomonadota</taxon>
        <taxon>Alphaproteobacteria</taxon>
        <taxon>Rhodospirillales</taxon>
        <taxon>Thalassospiraceae</taxon>
        <taxon>Thalassospira</taxon>
    </lineage>
</organism>
<evidence type="ECO:0000313" key="1">
    <source>
        <dbReference type="EMBL" id="RCK52865.1"/>
    </source>
</evidence>
<dbReference type="EMBL" id="JPWJ01000001">
    <property type="protein sequence ID" value="RCK52865.1"/>
    <property type="molecule type" value="Genomic_DNA"/>
</dbReference>
<evidence type="ECO:0000313" key="2">
    <source>
        <dbReference type="Proteomes" id="UP000252266"/>
    </source>
</evidence>
<protein>
    <submittedName>
        <fullName evidence="1">Uncharacterized protein</fullName>
    </submittedName>
</protein>
<dbReference type="RefSeq" id="WP_062958455.1">
    <property type="nucleotide sequence ID" value="NZ_JALLPZ010000002.1"/>
</dbReference>
<dbReference type="AlphaFoldDB" id="A0A367XGR5"/>
<reference evidence="1 2" key="1">
    <citation type="submission" date="2014-07" db="EMBL/GenBank/DDBJ databases">
        <title>Draft genome sequence of Thalassospira xiamenensis IB13.</title>
        <authorList>
            <person name="Lai Q."/>
            <person name="Shao Z."/>
        </authorList>
    </citation>
    <scope>NUCLEOTIDE SEQUENCE [LARGE SCALE GENOMIC DNA]</scope>
    <source>
        <strain evidence="1 2">IB13</strain>
    </source>
</reference>
<accession>A0A367XGR5</accession>
<gene>
    <name evidence="1" type="ORF">TH44_01180</name>
</gene>
<comment type="caution">
    <text evidence="1">The sequence shown here is derived from an EMBL/GenBank/DDBJ whole genome shotgun (WGS) entry which is preliminary data.</text>
</comment>